<name>A0A3M8AFQ6_9MICO</name>
<evidence type="ECO:0000256" key="1">
    <source>
        <dbReference type="ARBA" id="ARBA00006284"/>
    </source>
</evidence>
<dbReference type="Pfam" id="PF02595">
    <property type="entry name" value="Gly_kinase"/>
    <property type="match status" value="1"/>
</dbReference>
<keyword evidence="3 4" id="KW-0418">Kinase</keyword>
<dbReference type="NCBIfam" id="TIGR00045">
    <property type="entry name" value="glycerate kinase"/>
    <property type="match status" value="1"/>
</dbReference>
<dbReference type="EMBL" id="RHHB01000012">
    <property type="protein sequence ID" value="RNB50012.1"/>
    <property type="molecule type" value="Genomic_DNA"/>
</dbReference>
<dbReference type="InterPro" id="IPR018197">
    <property type="entry name" value="Glycerate_kinase_RE-like"/>
</dbReference>
<protein>
    <submittedName>
        <fullName evidence="5">Glycerate kinase</fullName>
    </submittedName>
</protein>
<accession>A0A3M8AFQ6</accession>
<sequence length="382" mass="36930">MNTGAAASSAGGPVAVPRRVVIAPDSFKGTASAADAAAALARGWRTVHPGDELLLRPMADGGEGTLDAFAAAVPGSERVPVTVHGPDGRPADAAWLRLPDGTAVVELALTSGITMLDPLRPLDAHTLGFGEAIAAALDGGATRLLLALGGSASTDGGVGALAALGGSFLDAANRPVKLGNRGLGTVARVDLSGLRPLPAGGALVLSDVTNPLLGELGAAAVFGPQKGADAATVEVLDANLARLVRLVPGGHSLARAPGAGAAGGTGFGLLAWGARMAGGSAAVADAIGLDAALDDADLVITGEGRFDGQSAAGKVPSEVLARAAKTGARPLLVAGVIAADAAAAGFVASVSLAGLAGGSDAAMAQTRHWLEAAGAELARATG</sequence>
<comment type="caution">
    <text evidence="5">The sequence shown here is derived from an EMBL/GenBank/DDBJ whole genome shotgun (WGS) entry which is preliminary data.</text>
</comment>
<dbReference type="GO" id="GO:0031388">
    <property type="term" value="P:organic acid phosphorylation"/>
    <property type="evidence" value="ECO:0007669"/>
    <property type="project" value="UniProtKB-UniRule"/>
</dbReference>
<dbReference type="AlphaFoldDB" id="A0A3M8AFQ6"/>
<evidence type="ECO:0000256" key="2">
    <source>
        <dbReference type="ARBA" id="ARBA00022679"/>
    </source>
</evidence>
<dbReference type="Gene3D" id="3.40.50.10350">
    <property type="entry name" value="Glycerate kinase, domain 1"/>
    <property type="match status" value="1"/>
</dbReference>
<comment type="similarity">
    <text evidence="1 4">Belongs to the glycerate kinase type-1 family.</text>
</comment>
<evidence type="ECO:0000256" key="4">
    <source>
        <dbReference type="PIRNR" id="PIRNR006078"/>
    </source>
</evidence>
<dbReference type="PIRSF" id="PIRSF006078">
    <property type="entry name" value="GlxK"/>
    <property type="match status" value="1"/>
</dbReference>
<dbReference type="PANTHER" id="PTHR21599:SF0">
    <property type="entry name" value="GLYCERATE KINASE"/>
    <property type="match status" value="1"/>
</dbReference>
<dbReference type="InterPro" id="IPR018193">
    <property type="entry name" value="Glyc_kinase_flavodox-like_fold"/>
</dbReference>
<proteinExistence type="inferred from homology"/>
<dbReference type="SUPFAM" id="SSF110738">
    <property type="entry name" value="Glycerate kinase I"/>
    <property type="match status" value="1"/>
</dbReference>
<dbReference type="OrthoDB" id="9774290at2"/>
<keyword evidence="6" id="KW-1185">Reference proteome</keyword>
<evidence type="ECO:0000256" key="3">
    <source>
        <dbReference type="ARBA" id="ARBA00022777"/>
    </source>
</evidence>
<evidence type="ECO:0000313" key="6">
    <source>
        <dbReference type="Proteomes" id="UP000275048"/>
    </source>
</evidence>
<dbReference type="InterPro" id="IPR004381">
    <property type="entry name" value="Glycerate_kinase"/>
</dbReference>
<dbReference type="GO" id="GO:0008887">
    <property type="term" value="F:glycerate kinase activity"/>
    <property type="evidence" value="ECO:0007669"/>
    <property type="project" value="UniProtKB-UniRule"/>
</dbReference>
<dbReference type="Gene3D" id="3.90.1510.10">
    <property type="entry name" value="Glycerate kinase, domain 2"/>
    <property type="match status" value="1"/>
</dbReference>
<organism evidence="5 6">
    <name type="scientific">Agromyces tardus</name>
    <dbReference type="NCBI Taxonomy" id="2583849"/>
    <lineage>
        <taxon>Bacteria</taxon>
        <taxon>Bacillati</taxon>
        <taxon>Actinomycetota</taxon>
        <taxon>Actinomycetes</taxon>
        <taxon>Micrococcales</taxon>
        <taxon>Microbacteriaceae</taxon>
        <taxon>Agromyces</taxon>
    </lineage>
</organism>
<evidence type="ECO:0000313" key="5">
    <source>
        <dbReference type="EMBL" id="RNB50012.1"/>
    </source>
</evidence>
<keyword evidence="2 4" id="KW-0808">Transferase</keyword>
<reference evidence="5 6" key="1">
    <citation type="submission" date="2018-10" db="EMBL/GenBank/DDBJ databases">
        <title>Isolation, diversity and antibacterial activity of antinobacteria from the wheat rhizosphere soil.</title>
        <authorList>
            <person name="Sun T."/>
        </authorList>
    </citation>
    <scope>NUCLEOTIDE SEQUENCE [LARGE SCALE GENOMIC DNA]</scope>
    <source>
        <strain evidence="5 6">SJ-23</strain>
    </source>
</reference>
<gene>
    <name evidence="5" type="ORF">EDM22_08750</name>
</gene>
<dbReference type="Proteomes" id="UP000275048">
    <property type="component" value="Unassembled WGS sequence"/>
</dbReference>
<dbReference type="InterPro" id="IPR036129">
    <property type="entry name" value="Glycerate_kinase_sf"/>
</dbReference>
<dbReference type="RefSeq" id="WP_122936705.1">
    <property type="nucleotide sequence ID" value="NZ_JBHSNT010000007.1"/>
</dbReference>
<dbReference type="PANTHER" id="PTHR21599">
    <property type="entry name" value="GLYCERATE KINASE"/>
    <property type="match status" value="1"/>
</dbReference>